<dbReference type="InterPro" id="IPR031870">
    <property type="entry name" value="ATF7IP_BD"/>
</dbReference>
<reference evidence="3 4" key="2">
    <citation type="journal article" date="2012" name="Nature">
        <title>Insights into hominid evolution from the gorilla genome sequence.</title>
        <authorList>
            <person name="Scally A."/>
            <person name="Dutheil J.Y."/>
            <person name="Hillier L.W."/>
            <person name="Jordan G.E."/>
            <person name="Goodhead I."/>
            <person name="Herrero J."/>
            <person name="Hobolth A."/>
            <person name="Lappalainen T."/>
            <person name="Mailund T."/>
            <person name="Marques-Bonet T."/>
            <person name="McCarthy S."/>
            <person name="Montgomery S.H."/>
            <person name="Schwalie P.C."/>
            <person name="Tang Y.A."/>
            <person name="Ward M.C."/>
            <person name="Xue Y."/>
            <person name="Yngvadottir B."/>
            <person name="Alkan C."/>
            <person name="Andersen L.N."/>
            <person name="Ayub Q."/>
            <person name="Ball E.V."/>
            <person name="Beal K."/>
            <person name="Bradley B.J."/>
            <person name="Chen Y."/>
            <person name="Clee C.M."/>
            <person name="Fitzgerald S."/>
            <person name="Graves T.A."/>
            <person name="Gu Y."/>
            <person name="Heath P."/>
            <person name="Heger A."/>
            <person name="Karakoc E."/>
            <person name="Kolb-Kokocinski A."/>
            <person name="Laird G.K."/>
            <person name="Lunter G."/>
            <person name="Meader S."/>
            <person name="Mort M."/>
            <person name="Mullikin J.C."/>
            <person name="Munch K."/>
            <person name="O'Connor T.D."/>
            <person name="Phillips A.D."/>
            <person name="Prado-Martinez J."/>
            <person name="Rogers A.S."/>
            <person name="Sajjadian S."/>
            <person name="Schmidt D."/>
            <person name="Shaw K."/>
            <person name="Simpson J.T."/>
            <person name="Stenson P.D."/>
            <person name="Turner D.J."/>
            <person name="Vigilant L."/>
            <person name="Vilella A.J."/>
            <person name="Whitener W."/>
            <person name="Zhu B."/>
            <person name="Cooper D.N."/>
            <person name="de Jong P."/>
            <person name="Dermitzakis E.T."/>
            <person name="Eichler E.E."/>
            <person name="Flicek P."/>
            <person name="Goldman N."/>
            <person name="Mundy N.I."/>
            <person name="Ning Z."/>
            <person name="Odom D.T."/>
            <person name="Ponting C.P."/>
            <person name="Quail M.A."/>
            <person name="Ryder O.A."/>
            <person name="Searle S.M."/>
            <person name="Warren W.C."/>
            <person name="Wilson R.K."/>
            <person name="Schierup M.H."/>
            <person name="Rogers J."/>
            <person name="Tyler-Smith C."/>
            <person name="Durbin R."/>
        </authorList>
    </citation>
    <scope>NUCLEOTIDE SEQUENCE [LARGE SCALE GENOMIC DNA]</scope>
</reference>
<dbReference type="Proteomes" id="UP000001519">
    <property type="component" value="Chromosome 11"/>
</dbReference>
<reference evidence="3" key="3">
    <citation type="submission" date="2025-08" db="UniProtKB">
        <authorList>
            <consortium name="Ensembl"/>
        </authorList>
    </citation>
    <scope>IDENTIFICATION</scope>
</reference>
<evidence type="ECO:0000313" key="3">
    <source>
        <dbReference type="Ensembl" id="ENSGGOP00000045302.1"/>
    </source>
</evidence>
<sequence>MASPDRSKGKTLKAKKKKKKKKKKQVQILNKSRHVEALKAAATGSNVPSGNQNFSPSVITSKCRHSENGASSFDSNKNLLPEKSKVFSQNCRKPVEEIVHSETKLEQVVCLYQKPSKTTDSPSRVFIQEAKDSLNTSKNRSLFEHKGACSLKSSFCPPSLLSGGVQMPKSAATSTVDNKRTDQMVFRLETNSNLESHLKSDNILSSEDLRFVPVEKTPNLVNSGTCNNCADDILETEESSRTCPSSISNCESADSTWQSSLDTDNNNSHYQKKRMFSENKENIKCMKTSEQINENICVGLESMNYELFDNKLKELNERTGKIERRNKHEGIADKLFAKIAKLQRHINTEIPAVLPMLKLWLYRGNLILQLI</sequence>
<dbReference type="OMA" id="FEQCEED"/>
<feature type="compositionally biased region" description="Basic residues" evidence="1">
    <location>
        <begin position="9"/>
        <end position="25"/>
    </location>
</feature>
<dbReference type="PANTHER" id="PTHR23210:SF23">
    <property type="entry name" value="ACTIVATING TRANSCRIPTION FACTOR 7-INTERACTING PROTEIN 2"/>
    <property type="match status" value="1"/>
</dbReference>
<dbReference type="PANTHER" id="PTHR23210">
    <property type="entry name" value="ACTIVATING TRANSCRIPTION FACTOR 7 INTERACTING PROTEIN"/>
    <property type="match status" value="1"/>
</dbReference>
<keyword evidence="4" id="KW-1185">Reference proteome</keyword>
<dbReference type="AlphaFoldDB" id="A0A2I2ZDR7"/>
<name>A0A2I2ZDR7_GORGO</name>
<protein>
    <recommendedName>
        <fullName evidence="2">ATF7-interacting protein protein binding domain-containing protein</fullName>
    </recommendedName>
</protein>
<reference evidence="3" key="4">
    <citation type="submission" date="2025-09" db="UniProtKB">
        <authorList>
            <consortium name="Ensembl"/>
        </authorList>
    </citation>
    <scope>IDENTIFICATION</scope>
</reference>
<accession>A0A2I2ZDR7</accession>
<dbReference type="GO" id="GO:0003712">
    <property type="term" value="F:transcription coregulator activity"/>
    <property type="evidence" value="ECO:0000318"/>
    <property type="project" value="GO_Central"/>
</dbReference>
<dbReference type="GO" id="GO:0005667">
    <property type="term" value="C:transcription regulator complex"/>
    <property type="evidence" value="ECO:0000318"/>
    <property type="project" value="GO_Central"/>
</dbReference>
<dbReference type="GO" id="GO:0005634">
    <property type="term" value="C:nucleus"/>
    <property type="evidence" value="ECO:0000318"/>
    <property type="project" value="GO_Central"/>
</dbReference>
<feature type="domain" description="ATF7-interacting protein protein binding" evidence="2">
    <location>
        <begin position="300"/>
        <end position="347"/>
    </location>
</feature>
<dbReference type="GO" id="GO:0006355">
    <property type="term" value="P:regulation of DNA-templated transcription"/>
    <property type="evidence" value="ECO:0000318"/>
    <property type="project" value="GO_Central"/>
</dbReference>
<organism evidence="3 4">
    <name type="scientific">Gorilla gorilla gorilla</name>
    <name type="common">Western lowland gorilla</name>
    <dbReference type="NCBI Taxonomy" id="9595"/>
    <lineage>
        <taxon>Eukaryota</taxon>
        <taxon>Metazoa</taxon>
        <taxon>Chordata</taxon>
        <taxon>Craniata</taxon>
        <taxon>Vertebrata</taxon>
        <taxon>Euteleostomi</taxon>
        <taxon>Mammalia</taxon>
        <taxon>Eutheria</taxon>
        <taxon>Euarchontoglires</taxon>
        <taxon>Primates</taxon>
        <taxon>Haplorrhini</taxon>
        <taxon>Catarrhini</taxon>
        <taxon>Hominidae</taxon>
        <taxon>Gorilla</taxon>
    </lineage>
</organism>
<evidence type="ECO:0000256" key="1">
    <source>
        <dbReference type="SAM" id="MobiDB-lite"/>
    </source>
</evidence>
<dbReference type="InterPro" id="IPR026085">
    <property type="entry name" value="ATF7-int"/>
</dbReference>
<evidence type="ECO:0000313" key="4">
    <source>
        <dbReference type="Proteomes" id="UP000001519"/>
    </source>
</evidence>
<dbReference type="STRING" id="9593.ENSGGOP00000045302"/>
<dbReference type="Pfam" id="PF16788">
    <property type="entry name" value="ATF7IP_BD"/>
    <property type="match status" value="1"/>
</dbReference>
<dbReference type="InParanoid" id="A0A2I2ZDR7"/>
<dbReference type="Ensembl" id="ENSGGOT00000064926.1">
    <property type="protein sequence ID" value="ENSGGOP00000045302.1"/>
    <property type="gene ID" value="ENSGGOG00000037061.1"/>
</dbReference>
<dbReference type="Bgee" id="ENSGGOG00000037061">
    <property type="expression patterns" value="Expressed in heart and 2 other cell types or tissues"/>
</dbReference>
<feature type="region of interest" description="Disordered" evidence="1">
    <location>
        <begin position="1"/>
        <end position="32"/>
    </location>
</feature>
<proteinExistence type="predicted"/>
<evidence type="ECO:0000259" key="2">
    <source>
        <dbReference type="Pfam" id="PF16788"/>
    </source>
</evidence>
<dbReference type="EMBL" id="CABD030077527">
    <property type="status" value="NOT_ANNOTATED_CDS"/>
    <property type="molecule type" value="Genomic_DNA"/>
</dbReference>
<dbReference type="GeneTree" id="ENSGT00530000063707"/>
<reference evidence="4" key="1">
    <citation type="submission" date="2011-05" db="EMBL/GenBank/DDBJ databases">
        <title>Insights into the evolution of the great apes provided by the gorilla genome.</title>
        <authorList>
            <person name="Scally A."/>
        </authorList>
    </citation>
    <scope>NUCLEOTIDE SEQUENCE [LARGE SCALE GENOMIC DNA]</scope>
</reference>